<dbReference type="AlphaFoldDB" id="A0A109N2N4"/>
<gene>
    <name evidence="2" type="ORF">AS888_13270</name>
</gene>
<dbReference type="InterPro" id="IPR018770">
    <property type="entry name" value="ChloroindolylP_hydrolase"/>
</dbReference>
<reference evidence="2 3" key="1">
    <citation type="submission" date="2015-11" db="EMBL/GenBank/DDBJ databases">
        <title>Genome Sequence of Bacillus simplex strain VanAntwerpen2.</title>
        <authorList>
            <person name="Couger M.B."/>
        </authorList>
    </citation>
    <scope>NUCLEOTIDE SEQUENCE [LARGE SCALE GENOMIC DNA]</scope>
    <source>
        <strain evidence="2 3">VanAntwerpen02</strain>
    </source>
</reference>
<protein>
    <submittedName>
        <fullName evidence="2">Protein xpaC</fullName>
    </submittedName>
</protein>
<sequence length="218" mass="25608">MNRFLTDFISILMAFPVILPVLLVSYFAFNLPLAASVAISIAGGALAYWLSTAYFSSRFLKKHGLTRKEYQYIKKNISEAKQKIWRVQKALISVRHISSFKQRKDMIKMIRKIYSLTKKEPKRFYQAEQFYYSHLDSATELAEKYVFLSQQPRKNRELELSLAETRKTLKDLTKTIEKDLYHVIADDIDNLNFELDVAKHSIKTRKESQVIDESRRLK</sequence>
<dbReference type="Pfam" id="PF10112">
    <property type="entry name" value="Halogen_Hydrol"/>
    <property type="match status" value="1"/>
</dbReference>
<accession>A0A109N2N4</accession>
<keyword evidence="1" id="KW-1133">Transmembrane helix</keyword>
<proteinExistence type="predicted"/>
<comment type="caution">
    <text evidence="2">The sequence shown here is derived from an EMBL/GenBank/DDBJ whole genome shotgun (WGS) entry which is preliminary data.</text>
</comment>
<name>A0A109N2N4_9BACI</name>
<evidence type="ECO:0000313" key="3">
    <source>
        <dbReference type="Proteomes" id="UP000064189"/>
    </source>
</evidence>
<keyword evidence="1" id="KW-0472">Membrane</keyword>
<feature type="transmembrane region" description="Helical" evidence="1">
    <location>
        <begin position="35"/>
        <end position="55"/>
    </location>
</feature>
<feature type="transmembrane region" description="Helical" evidence="1">
    <location>
        <begin position="7"/>
        <end position="29"/>
    </location>
</feature>
<keyword evidence="3" id="KW-1185">Reference proteome</keyword>
<dbReference type="RefSeq" id="WP_061140547.1">
    <property type="nucleotide sequence ID" value="NZ_LNNH01000007.1"/>
</dbReference>
<keyword evidence="1" id="KW-0812">Transmembrane</keyword>
<evidence type="ECO:0000313" key="2">
    <source>
        <dbReference type="EMBL" id="KWW22238.1"/>
    </source>
</evidence>
<evidence type="ECO:0000256" key="1">
    <source>
        <dbReference type="SAM" id="Phobius"/>
    </source>
</evidence>
<dbReference type="EMBL" id="LNNH01000007">
    <property type="protein sequence ID" value="KWW22238.1"/>
    <property type="molecule type" value="Genomic_DNA"/>
</dbReference>
<dbReference type="Proteomes" id="UP000064189">
    <property type="component" value="Unassembled WGS sequence"/>
</dbReference>
<organism evidence="2 3">
    <name type="scientific">Peribacillus simplex</name>
    <dbReference type="NCBI Taxonomy" id="1478"/>
    <lineage>
        <taxon>Bacteria</taxon>
        <taxon>Bacillati</taxon>
        <taxon>Bacillota</taxon>
        <taxon>Bacilli</taxon>
        <taxon>Bacillales</taxon>
        <taxon>Bacillaceae</taxon>
        <taxon>Peribacillus</taxon>
    </lineage>
</organism>